<feature type="region of interest" description="Disordered" evidence="1">
    <location>
        <begin position="109"/>
        <end position="167"/>
    </location>
</feature>
<reference evidence="2" key="1">
    <citation type="journal article" date="2019" name="Sci. Rep.">
        <title>Draft genome of Tanacetum cinerariifolium, the natural source of mosquito coil.</title>
        <authorList>
            <person name="Yamashiro T."/>
            <person name="Shiraishi A."/>
            <person name="Satake H."/>
            <person name="Nakayama K."/>
        </authorList>
    </citation>
    <scope>NUCLEOTIDE SEQUENCE</scope>
</reference>
<feature type="compositionally biased region" description="Polar residues" evidence="1">
    <location>
        <begin position="152"/>
        <end position="162"/>
    </location>
</feature>
<protein>
    <submittedName>
        <fullName evidence="2">Uncharacterized protein</fullName>
    </submittedName>
</protein>
<organism evidence="2">
    <name type="scientific">Tanacetum cinerariifolium</name>
    <name type="common">Dalmatian daisy</name>
    <name type="synonym">Chrysanthemum cinerariifolium</name>
    <dbReference type="NCBI Taxonomy" id="118510"/>
    <lineage>
        <taxon>Eukaryota</taxon>
        <taxon>Viridiplantae</taxon>
        <taxon>Streptophyta</taxon>
        <taxon>Embryophyta</taxon>
        <taxon>Tracheophyta</taxon>
        <taxon>Spermatophyta</taxon>
        <taxon>Magnoliopsida</taxon>
        <taxon>eudicotyledons</taxon>
        <taxon>Gunneridae</taxon>
        <taxon>Pentapetalae</taxon>
        <taxon>asterids</taxon>
        <taxon>campanulids</taxon>
        <taxon>Asterales</taxon>
        <taxon>Asteraceae</taxon>
        <taxon>Asteroideae</taxon>
        <taxon>Anthemideae</taxon>
        <taxon>Anthemidinae</taxon>
        <taxon>Tanacetum</taxon>
    </lineage>
</organism>
<feature type="non-terminal residue" evidence="2">
    <location>
        <position position="1"/>
    </location>
</feature>
<evidence type="ECO:0000313" key="2">
    <source>
        <dbReference type="EMBL" id="GFA40780.1"/>
    </source>
</evidence>
<evidence type="ECO:0000256" key="1">
    <source>
        <dbReference type="SAM" id="MobiDB-lite"/>
    </source>
</evidence>
<gene>
    <name evidence="2" type="ORF">Tci_612752</name>
</gene>
<proteinExistence type="predicted"/>
<dbReference type="EMBL" id="BKCJ010418739">
    <property type="protein sequence ID" value="GFA40780.1"/>
    <property type="molecule type" value="Genomic_DNA"/>
</dbReference>
<sequence length="389" mass="44641">IRALIDGKKIIVTEAFIRRDLQLQDAEGTACLPNDAIFEELARMRFVQVFVNHQLGDMSHHKKIFVTPSLTKKVFANMKREEKGFSCIITPLFETMMVQAPEEVGEGLEVPTDTHYTPIVTQPSSSQPQKKQKSRRIQRKETEVPHIEPQTEESIPTPSNDPLPSGEDRMQLTEVIELYTKLSDGVLSLEQIKTNQAAKIKKLKKRVKKLEGKKKKRTLGLKRMYRGRIAKIDADEDLFLTNETAQDHGKLNEEEMFGVDDLNSNKAKDKGKEIMVEPEKPLKKKGQIAFDEEVTRKLDAHMKAEMEKEERIEREKNEANIAVIKEWDDVQATIDADKQLAKQLLAQEREHLSIKEISKLLAKLIESRRKYFAAKRAKEIKNKPPIKAQ</sequence>
<name>A0A699JLJ6_TANCI</name>
<comment type="caution">
    <text evidence="2">The sequence shown here is derived from an EMBL/GenBank/DDBJ whole genome shotgun (WGS) entry which is preliminary data.</text>
</comment>
<accession>A0A699JLJ6</accession>
<dbReference type="AlphaFoldDB" id="A0A699JLJ6"/>